<evidence type="ECO:0000313" key="2">
    <source>
        <dbReference type="EMBL" id="SNT66014.1"/>
    </source>
</evidence>
<organism evidence="2 3">
    <name type="scientific">Asanoa hainanensis</name>
    <dbReference type="NCBI Taxonomy" id="560556"/>
    <lineage>
        <taxon>Bacteria</taxon>
        <taxon>Bacillati</taxon>
        <taxon>Actinomycetota</taxon>
        <taxon>Actinomycetes</taxon>
        <taxon>Micromonosporales</taxon>
        <taxon>Micromonosporaceae</taxon>
        <taxon>Asanoa</taxon>
    </lineage>
</organism>
<name>A0A239PHG2_9ACTN</name>
<dbReference type="AlphaFoldDB" id="A0A239PHG2"/>
<dbReference type="EMBL" id="FZPH01000030">
    <property type="protein sequence ID" value="SNT66014.1"/>
    <property type="molecule type" value="Genomic_DNA"/>
</dbReference>
<evidence type="ECO:0000256" key="1">
    <source>
        <dbReference type="SAM" id="MobiDB-lite"/>
    </source>
</evidence>
<feature type="non-terminal residue" evidence="2">
    <location>
        <position position="87"/>
    </location>
</feature>
<feature type="non-terminal residue" evidence="2">
    <location>
        <position position="1"/>
    </location>
</feature>
<keyword evidence="3" id="KW-1185">Reference proteome</keyword>
<reference evidence="2 3" key="1">
    <citation type="submission" date="2017-06" db="EMBL/GenBank/DDBJ databases">
        <authorList>
            <person name="Kim H.J."/>
            <person name="Triplett B.A."/>
        </authorList>
    </citation>
    <scope>NUCLEOTIDE SEQUENCE [LARGE SCALE GENOMIC DNA]</scope>
    <source>
        <strain evidence="2 3">CGMCC 4.5593</strain>
    </source>
</reference>
<sequence>AAPGHRAGRGSQRAEVARHLVGLDRLRPATEPREDRNIGPTRCGPADNVFLRLATEPGEDRNTRDQCIGWQAYQLLRPATEPGEDRN</sequence>
<dbReference type="Proteomes" id="UP000198362">
    <property type="component" value="Unassembled WGS sequence"/>
</dbReference>
<accession>A0A239PHG2</accession>
<feature type="compositionally biased region" description="Basic and acidic residues" evidence="1">
    <location>
        <begin position="15"/>
        <end position="37"/>
    </location>
</feature>
<gene>
    <name evidence="2" type="ORF">SAMN05421812_13054</name>
</gene>
<protein>
    <submittedName>
        <fullName evidence="2">Uncharacterized protein</fullName>
    </submittedName>
</protein>
<evidence type="ECO:0000313" key="3">
    <source>
        <dbReference type="Proteomes" id="UP000198362"/>
    </source>
</evidence>
<proteinExistence type="predicted"/>
<feature type="region of interest" description="Disordered" evidence="1">
    <location>
        <begin position="1"/>
        <end position="42"/>
    </location>
</feature>